<dbReference type="RefSeq" id="WP_207416785.1">
    <property type="nucleotide sequence ID" value="NZ_CP061177.1"/>
</dbReference>
<sequence length="120" mass="13211">MKVLLQILAVMIGFLVASGEIARRWGDPHFIPLALDDLAVAAVLFWAAWRARATGPAVLVAAWALYSGLMLSLLMINLDFVIADIAKTGRVFYSVILVLMLSLGIWATWKAMRLTEGHED</sequence>
<name>A0ABS3KQL4_9PROT</name>
<evidence type="ECO:0000313" key="2">
    <source>
        <dbReference type="EMBL" id="MBO1079250.1"/>
    </source>
</evidence>
<protein>
    <submittedName>
        <fullName evidence="2">Uncharacterized protein</fullName>
    </submittedName>
</protein>
<proteinExistence type="predicted"/>
<comment type="caution">
    <text evidence="2">The sequence shown here is derived from an EMBL/GenBank/DDBJ whole genome shotgun (WGS) entry which is preliminary data.</text>
</comment>
<feature type="transmembrane region" description="Helical" evidence="1">
    <location>
        <begin position="29"/>
        <end position="49"/>
    </location>
</feature>
<keyword evidence="3" id="KW-1185">Reference proteome</keyword>
<evidence type="ECO:0000313" key="3">
    <source>
        <dbReference type="Proteomes" id="UP001518989"/>
    </source>
</evidence>
<evidence type="ECO:0000256" key="1">
    <source>
        <dbReference type="SAM" id="Phobius"/>
    </source>
</evidence>
<dbReference type="EMBL" id="JACTNG010000004">
    <property type="protein sequence ID" value="MBO1079250.1"/>
    <property type="molecule type" value="Genomic_DNA"/>
</dbReference>
<organism evidence="2 3">
    <name type="scientific">Roseomonas haemaphysalidis</name>
    <dbReference type="NCBI Taxonomy" id="2768162"/>
    <lineage>
        <taxon>Bacteria</taxon>
        <taxon>Pseudomonadati</taxon>
        <taxon>Pseudomonadota</taxon>
        <taxon>Alphaproteobacteria</taxon>
        <taxon>Acetobacterales</taxon>
        <taxon>Roseomonadaceae</taxon>
        <taxon>Roseomonas</taxon>
    </lineage>
</organism>
<keyword evidence="1" id="KW-0812">Transmembrane</keyword>
<feature type="transmembrane region" description="Helical" evidence="1">
    <location>
        <begin position="90"/>
        <end position="109"/>
    </location>
</feature>
<feature type="transmembrane region" description="Helical" evidence="1">
    <location>
        <begin position="56"/>
        <end position="78"/>
    </location>
</feature>
<keyword evidence="1" id="KW-0472">Membrane</keyword>
<gene>
    <name evidence="2" type="ORF">IAI61_09425</name>
</gene>
<reference evidence="2 3" key="1">
    <citation type="submission" date="2020-09" db="EMBL/GenBank/DDBJ databases">
        <title>Roseomonas.</title>
        <authorList>
            <person name="Zhu W."/>
        </authorList>
    </citation>
    <scope>NUCLEOTIDE SEQUENCE [LARGE SCALE GENOMIC DNA]</scope>
    <source>
        <strain evidence="2 3">573</strain>
    </source>
</reference>
<dbReference type="Proteomes" id="UP001518989">
    <property type="component" value="Unassembled WGS sequence"/>
</dbReference>
<accession>A0ABS3KQL4</accession>
<keyword evidence="1" id="KW-1133">Transmembrane helix</keyword>